<dbReference type="EMBL" id="FOAJ01000004">
    <property type="protein sequence ID" value="SEK92056.1"/>
    <property type="molecule type" value="Genomic_DNA"/>
</dbReference>
<dbReference type="STRING" id="416943.SAMN05445871_4059"/>
<protein>
    <submittedName>
        <fullName evidence="1">Uncharacterized protein</fullName>
    </submittedName>
</protein>
<accession>A0A1H7L017</accession>
<evidence type="ECO:0000313" key="2">
    <source>
        <dbReference type="Proteomes" id="UP000199120"/>
    </source>
</evidence>
<reference evidence="2" key="1">
    <citation type="submission" date="2016-10" db="EMBL/GenBank/DDBJ databases">
        <authorList>
            <person name="Varghese N."/>
            <person name="Submissions S."/>
        </authorList>
    </citation>
    <scope>NUCLEOTIDE SEQUENCE [LARGE SCALE GENOMIC DNA]</scope>
    <source>
        <strain evidence="2">LMG 26416</strain>
    </source>
</reference>
<keyword evidence="2" id="KW-1185">Reference proteome</keyword>
<dbReference type="Proteomes" id="UP000199120">
    <property type="component" value="Unassembled WGS sequence"/>
</dbReference>
<proteinExistence type="predicted"/>
<dbReference type="AlphaFoldDB" id="A0A1H7L017"/>
<organism evidence="1 2">
    <name type="scientific">Paraburkholderia caballeronis</name>
    <dbReference type="NCBI Taxonomy" id="416943"/>
    <lineage>
        <taxon>Bacteria</taxon>
        <taxon>Pseudomonadati</taxon>
        <taxon>Pseudomonadota</taxon>
        <taxon>Betaproteobacteria</taxon>
        <taxon>Burkholderiales</taxon>
        <taxon>Burkholderiaceae</taxon>
        <taxon>Paraburkholderia</taxon>
    </lineage>
</organism>
<name>A0A1H7L017_9BURK</name>
<sequence length="35" mass="3854">MRRLPDWFPLAVLAALYLLAAGVAPPIEFLMGLAR</sequence>
<evidence type="ECO:0000313" key="1">
    <source>
        <dbReference type="EMBL" id="SEK92056.1"/>
    </source>
</evidence>
<gene>
    <name evidence="1" type="ORF">SAMN05192542_104120</name>
</gene>